<evidence type="ECO:0000256" key="7">
    <source>
        <dbReference type="SAM" id="Coils"/>
    </source>
</evidence>
<comment type="similarity">
    <text evidence="3">Belongs to the TPX2 family.</text>
</comment>
<feature type="domain" description="TPX2 central" evidence="10">
    <location>
        <begin position="389"/>
        <end position="490"/>
    </location>
</feature>
<feature type="region of interest" description="Disordered" evidence="8">
    <location>
        <begin position="723"/>
        <end position="764"/>
    </location>
</feature>
<feature type="domain" description="TPX2 C-terminal" evidence="9">
    <location>
        <begin position="652"/>
        <end position="724"/>
    </location>
</feature>
<evidence type="ECO:0000256" key="1">
    <source>
        <dbReference type="ARBA" id="ARBA00004123"/>
    </source>
</evidence>
<keyword evidence="6" id="KW-0539">Nucleus</keyword>
<dbReference type="Proteomes" id="UP001648503">
    <property type="component" value="Unassembled WGS sequence"/>
</dbReference>
<feature type="compositionally biased region" description="Basic and acidic residues" evidence="8">
    <location>
        <begin position="752"/>
        <end position="764"/>
    </location>
</feature>
<evidence type="ECO:0000256" key="4">
    <source>
        <dbReference type="ARBA" id="ARBA00022490"/>
    </source>
</evidence>
<dbReference type="Pfam" id="PF12214">
    <property type="entry name" value="TPX2_importin"/>
    <property type="match status" value="1"/>
</dbReference>
<accession>A0ABQ8FKN2</accession>
<dbReference type="Pfam" id="PF06886">
    <property type="entry name" value="TPX2"/>
    <property type="match status" value="1"/>
</dbReference>
<gene>
    <name evidence="11" type="ORF">BASA50_002650</name>
</gene>
<feature type="compositionally biased region" description="Polar residues" evidence="8">
    <location>
        <begin position="328"/>
        <end position="338"/>
    </location>
</feature>
<proteinExistence type="inferred from homology"/>
<comment type="subcellular location">
    <subcellularLocation>
        <location evidence="2">Cytoplasm</location>
        <location evidence="2">Cytoskeleton</location>
        <location evidence="2">Spindle</location>
    </subcellularLocation>
    <subcellularLocation>
        <location evidence="1">Nucleus</location>
    </subcellularLocation>
</comment>
<keyword evidence="12" id="KW-1185">Reference proteome</keyword>
<evidence type="ECO:0000256" key="2">
    <source>
        <dbReference type="ARBA" id="ARBA00004186"/>
    </source>
</evidence>
<feature type="region of interest" description="Disordered" evidence="8">
    <location>
        <begin position="617"/>
        <end position="641"/>
    </location>
</feature>
<feature type="region of interest" description="Disordered" evidence="8">
    <location>
        <begin position="282"/>
        <end position="348"/>
    </location>
</feature>
<evidence type="ECO:0000259" key="10">
    <source>
        <dbReference type="Pfam" id="PF12214"/>
    </source>
</evidence>
<feature type="coiled-coil region" evidence="7">
    <location>
        <begin position="657"/>
        <end position="684"/>
    </location>
</feature>
<evidence type="ECO:0000313" key="12">
    <source>
        <dbReference type="Proteomes" id="UP001648503"/>
    </source>
</evidence>
<feature type="compositionally biased region" description="Polar residues" evidence="8">
    <location>
        <begin position="740"/>
        <end position="750"/>
    </location>
</feature>
<evidence type="ECO:0000259" key="9">
    <source>
        <dbReference type="Pfam" id="PF06886"/>
    </source>
</evidence>
<evidence type="ECO:0000256" key="3">
    <source>
        <dbReference type="ARBA" id="ARBA00005885"/>
    </source>
</evidence>
<dbReference type="InterPro" id="IPR027330">
    <property type="entry name" value="TPX2_central_dom"/>
</dbReference>
<evidence type="ECO:0000313" key="11">
    <source>
        <dbReference type="EMBL" id="KAH6599966.1"/>
    </source>
</evidence>
<keyword evidence="5" id="KW-0206">Cytoskeleton</keyword>
<dbReference type="PANTHER" id="PTHR14326">
    <property type="entry name" value="TARGETING PROTEIN FOR XKLP2"/>
    <property type="match status" value="1"/>
</dbReference>
<comment type="caution">
    <text evidence="11">The sequence shown here is derived from an EMBL/GenBank/DDBJ whole genome shotgun (WGS) entry which is preliminary data.</text>
</comment>
<keyword evidence="4" id="KW-0963">Cytoplasm</keyword>
<dbReference type="PANTHER" id="PTHR14326:SF44">
    <property type="entry name" value="TARGETING PROTEIN FOR XKLP2"/>
    <property type="match status" value="1"/>
</dbReference>
<sequence>MGIDELLSTAADQIHVAATPRINNSHVDRDINNEYSTVDVRVNITTTETNDDKESTEVVENVGINTHIIRNDDPNCSSDELYEFNAPKFHDFTAAPENNDDTDRWFDVREGTPDINSDAEGDDIDSSKCTTACQPIVEPSPVAKVSLPLIEEEASLSDLHCTLASPRSAELNPEPQLNLSATASSTKQPLDSPDECPVTLDKPLSLYSSEEIHSITDSIDPVVPVVEPLTASLAEKAVVEPHLTKVENVSSAAPQTLPSSEDSDTTSLGVSFVWSATASSTSPVDELNCASDQTKATKTRAYDHKSAPRVKGRASSSNEPGYLRETHSMTLRRSSAKPSTGGVMKKRTAKKNPMDLTIPKPFNLRSQGSKLAGNSSSVAPSSPYVSLAVKVQKFQSKTPDRFRTRAVKLPLRKRDFTKLTQPKSPLLTTKYRIKPSKHIPTKGELEEEELQNYEKFKAKPINRRILAAKNPLGVPSVQKIALTIPMSPAISKPKPVKQRLLSPEKIIKANPIPDLDHPFAPKLVHRRIEPVEFSLPGDEISRRKNRDFLDAVQQENMELEVARHFQAQPIISKKPRAPPSVQIPALTQPRPFELKTSARGERHKAVLQERLVEEIQESENQRQFHANPIPDTNPFTTKKSNHPLTEIKPMILHTDIRAEERSLFEDQKRRREEEEANMLSVKETLRKEREFQEIQNLRRAQTHRAQPVRHFSGVYIHPSTRKLTEPQSPAIGNHRRSARENLSSSMSISHSVFDEHQHPTHFDD</sequence>
<name>A0ABQ8FKN2_9FUNG</name>
<evidence type="ECO:0000256" key="8">
    <source>
        <dbReference type="SAM" id="MobiDB-lite"/>
    </source>
</evidence>
<organism evidence="11 12">
    <name type="scientific">Batrachochytrium salamandrivorans</name>
    <dbReference type="NCBI Taxonomy" id="1357716"/>
    <lineage>
        <taxon>Eukaryota</taxon>
        <taxon>Fungi</taxon>
        <taxon>Fungi incertae sedis</taxon>
        <taxon>Chytridiomycota</taxon>
        <taxon>Chytridiomycota incertae sedis</taxon>
        <taxon>Chytridiomycetes</taxon>
        <taxon>Rhizophydiales</taxon>
        <taxon>Rhizophydiales incertae sedis</taxon>
        <taxon>Batrachochytrium</taxon>
    </lineage>
</organism>
<evidence type="ECO:0000256" key="5">
    <source>
        <dbReference type="ARBA" id="ARBA00023212"/>
    </source>
</evidence>
<reference evidence="11 12" key="1">
    <citation type="submission" date="2021-02" db="EMBL/GenBank/DDBJ databases">
        <title>Variation within the Batrachochytrium salamandrivorans European outbreak.</title>
        <authorList>
            <person name="Kelly M."/>
            <person name="Pasmans F."/>
            <person name="Shea T.P."/>
            <person name="Munoz J.F."/>
            <person name="Carranza S."/>
            <person name="Cuomo C.A."/>
            <person name="Martel A."/>
        </authorList>
    </citation>
    <scope>NUCLEOTIDE SEQUENCE [LARGE SCALE GENOMIC DNA]</scope>
    <source>
        <strain evidence="11 12">AMFP18/2</strain>
    </source>
</reference>
<evidence type="ECO:0008006" key="13">
    <source>
        <dbReference type="Google" id="ProtNLM"/>
    </source>
</evidence>
<evidence type="ECO:0000256" key="6">
    <source>
        <dbReference type="ARBA" id="ARBA00023242"/>
    </source>
</evidence>
<protein>
    <recommendedName>
        <fullName evidence="13">TPX2 C-terminal domain-containing protein</fullName>
    </recommendedName>
</protein>
<keyword evidence="7" id="KW-0175">Coiled coil</keyword>
<dbReference type="InterPro" id="IPR009675">
    <property type="entry name" value="TPX2_fam"/>
</dbReference>
<dbReference type="EMBL" id="JAFCIX010000053">
    <property type="protein sequence ID" value="KAH6599966.1"/>
    <property type="molecule type" value="Genomic_DNA"/>
</dbReference>
<dbReference type="InterPro" id="IPR027329">
    <property type="entry name" value="TPX2_C"/>
</dbReference>